<evidence type="ECO:0000313" key="1">
    <source>
        <dbReference type="EMBL" id="GJT38214.1"/>
    </source>
</evidence>
<evidence type="ECO:0000313" key="2">
    <source>
        <dbReference type="Proteomes" id="UP001151760"/>
    </source>
</evidence>
<keyword evidence="2" id="KW-1185">Reference proteome</keyword>
<dbReference type="EMBL" id="BQNB010015287">
    <property type="protein sequence ID" value="GJT38214.1"/>
    <property type="molecule type" value="Genomic_DNA"/>
</dbReference>
<protein>
    <submittedName>
        <fullName evidence="1">Uncharacterized protein</fullName>
    </submittedName>
</protein>
<reference evidence="1" key="2">
    <citation type="submission" date="2022-01" db="EMBL/GenBank/DDBJ databases">
        <authorList>
            <person name="Yamashiro T."/>
            <person name="Shiraishi A."/>
            <person name="Satake H."/>
            <person name="Nakayama K."/>
        </authorList>
    </citation>
    <scope>NUCLEOTIDE SEQUENCE</scope>
</reference>
<dbReference type="Proteomes" id="UP001151760">
    <property type="component" value="Unassembled WGS sequence"/>
</dbReference>
<accession>A0ABQ5DN37</accession>
<organism evidence="1 2">
    <name type="scientific">Tanacetum coccineum</name>
    <dbReference type="NCBI Taxonomy" id="301880"/>
    <lineage>
        <taxon>Eukaryota</taxon>
        <taxon>Viridiplantae</taxon>
        <taxon>Streptophyta</taxon>
        <taxon>Embryophyta</taxon>
        <taxon>Tracheophyta</taxon>
        <taxon>Spermatophyta</taxon>
        <taxon>Magnoliopsida</taxon>
        <taxon>eudicotyledons</taxon>
        <taxon>Gunneridae</taxon>
        <taxon>Pentapetalae</taxon>
        <taxon>asterids</taxon>
        <taxon>campanulids</taxon>
        <taxon>Asterales</taxon>
        <taxon>Asteraceae</taxon>
        <taxon>Asteroideae</taxon>
        <taxon>Anthemideae</taxon>
        <taxon>Anthemidinae</taxon>
        <taxon>Tanacetum</taxon>
    </lineage>
</organism>
<gene>
    <name evidence="1" type="ORF">Tco_0938079</name>
</gene>
<comment type="caution">
    <text evidence="1">The sequence shown here is derived from an EMBL/GenBank/DDBJ whole genome shotgun (WGS) entry which is preliminary data.</text>
</comment>
<name>A0ABQ5DN37_9ASTR</name>
<sequence length="155" mass="18368">MFTRSIIVQNRVEDVQLGVERYKRKLNLLKPQRTSPNINGKELYTPNYDPRGVIYEDKQKQKRLMRLDELHKFNDGTLQSVHKTLHTRLHYLSLGFNPKSDMPNRAWTTKDQDRTTTILKNIDVVLLKRRIMRSLEVLVGGRKIETDKRLLQRTV</sequence>
<proteinExistence type="predicted"/>
<reference evidence="1" key="1">
    <citation type="journal article" date="2022" name="Int. J. Mol. Sci.">
        <title>Draft Genome of Tanacetum Coccineum: Genomic Comparison of Closely Related Tanacetum-Family Plants.</title>
        <authorList>
            <person name="Yamashiro T."/>
            <person name="Shiraishi A."/>
            <person name="Nakayama K."/>
            <person name="Satake H."/>
        </authorList>
    </citation>
    <scope>NUCLEOTIDE SEQUENCE</scope>
</reference>